<evidence type="ECO:0000256" key="2">
    <source>
        <dbReference type="ARBA" id="ARBA00006679"/>
    </source>
</evidence>
<organism evidence="8 9">
    <name type="scientific">Nitrospira tepida</name>
    <dbReference type="NCBI Taxonomy" id="2973512"/>
    <lineage>
        <taxon>Bacteria</taxon>
        <taxon>Pseudomonadati</taxon>
        <taxon>Nitrospirota</taxon>
        <taxon>Nitrospiria</taxon>
        <taxon>Nitrospirales</taxon>
        <taxon>Nitrospiraceae</taxon>
        <taxon>Nitrospira</taxon>
    </lineage>
</organism>
<keyword evidence="3" id="KW-1003">Cell membrane</keyword>
<dbReference type="PANTHER" id="PTHR33452">
    <property type="entry name" value="OXIDOREDUCTASE CATD-RELATED"/>
    <property type="match status" value="1"/>
</dbReference>
<evidence type="ECO:0000256" key="6">
    <source>
        <dbReference type="ARBA" id="ARBA00023136"/>
    </source>
</evidence>
<dbReference type="PANTHER" id="PTHR33452:SF1">
    <property type="entry name" value="INNER MEMBRANE PROTEIN YPHA-RELATED"/>
    <property type="match status" value="1"/>
</dbReference>
<keyword evidence="4 7" id="KW-0812">Transmembrane</keyword>
<comment type="similarity">
    <text evidence="2">Belongs to the DoxX family.</text>
</comment>
<dbReference type="InterPro" id="IPR051907">
    <property type="entry name" value="DoxX-like_oxidoreductase"/>
</dbReference>
<feature type="transmembrane region" description="Helical" evidence="7">
    <location>
        <begin position="76"/>
        <end position="93"/>
    </location>
</feature>
<feature type="transmembrane region" description="Helical" evidence="7">
    <location>
        <begin position="53"/>
        <end position="70"/>
    </location>
</feature>
<reference evidence="8" key="1">
    <citation type="submission" date="2022-10" db="EMBL/GenBank/DDBJ databases">
        <authorList>
            <person name="Koch H."/>
        </authorList>
    </citation>
    <scope>NUCLEOTIDE SEQUENCE</scope>
    <source>
        <strain evidence="8">DNF</strain>
    </source>
</reference>
<name>A0AA86N2C2_9BACT</name>
<comment type="subcellular location">
    <subcellularLocation>
        <location evidence="1">Cell membrane</location>
        <topology evidence="1">Multi-pass membrane protein</topology>
    </subcellularLocation>
</comment>
<protein>
    <recommendedName>
        <fullName evidence="10">DoxX family protein</fullName>
    </recommendedName>
</protein>
<keyword evidence="6 7" id="KW-0472">Membrane</keyword>
<evidence type="ECO:0000313" key="9">
    <source>
        <dbReference type="Proteomes" id="UP001179121"/>
    </source>
</evidence>
<evidence type="ECO:0000256" key="5">
    <source>
        <dbReference type="ARBA" id="ARBA00022989"/>
    </source>
</evidence>
<evidence type="ECO:0000256" key="1">
    <source>
        <dbReference type="ARBA" id="ARBA00004651"/>
    </source>
</evidence>
<dbReference type="AlphaFoldDB" id="A0AA86N2C2"/>
<feature type="transmembrane region" description="Helical" evidence="7">
    <location>
        <begin position="128"/>
        <end position="151"/>
    </location>
</feature>
<evidence type="ECO:0000256" key="3">
    <source>
        <dbReference type="ARBA" id="ARBA00022475"/>
    </source>
</evidence>
<evidence type="ECO:0000256" key="7">
    <source>
        <dbReference type="SAM" id="Phobius"/>
    </source>
</evidence>
<evidence type="ECO:0000313" key="8">
    <source>
        <dbReference type="EMBL" id="CAI4033404.1"/>
    </source>
</evidence>
<keyword evidence="9" id="KW-1185">Reference proteome</keyword>
<feature type="transmembrane region" description="Helical" evidence="7">
    <location>
        <begin position="100"/>
        <end position="116"/>
    </location>
</feature>
<evidence type="ECO:0000256" key="4">
    <source>
        <dbReference type="ARBA" id="ARBA00022692"/>
    </source>
</evidence>
<dbReference type="EMBL" id="OX365700">
    <property type="protein sequence ID" value="CAI4033404.1"/>
    <property type="molecule type" value="Genomic_DNA"/>
</dbReference>
<keyword evidence="5 7" id="KW-1133">Transmembrane helix</keyword>
<dbReference type="Proteomes" id="UP001179121">
    <property type="component" value="Chromosome"/>
</dbReference>
<dbReference type="Pfam" id="PF07681">
    <property type="entry name" value="DoxX"/>
    <property type="match status" value="1"/>
</dbReference>
<evidence type="ECO:0008006" key="10">
    <source>
        <dbReference type="Google" id="ProtNLM"/>
    </source>
</evidence>
<dbReference type="KEGG" id="nti:DNFV4_03840"/>
<dbReference type="InterPro" id="IPR032808">
    <property type="entry name" value="DoxX"/>
</dbReference>
<gene>
    <name evidence="8" type="ORF">DNFV4_03840</name>
</gene>
<sequence>MTHGTSSLPRALIHAVLMYGRLVRGLEALLPLFDLSVRLYLAQIFWKGGMVKLSSWMSTVMLFTLVYDVPVLPPEIAAYLATAVELGGSFLLAIGLAGRWAALSLFGLNIVAVLSYGQLSEAAIQEAFYWGILFLYFVLHGPGLLSADALLRHLVRRRQSKSDTEQNLPEQTIPRSA</sequence>
<proteinExistence type="inferred from homology"/>
<dbReference type="GO" id="GO:0005886">
    <property type="term" value="C:plasma membrane"/>
    <property type="evidence" value="ECO:0007669"/>
    <property type="project" value="UniProtKB-SubCell"/>
</dbReference>
<accession>A0AA86N2C2</accession>